<proteinExistence type="inferred from homology"/>
<keyword evidence="2" id="KW-0689">Ribosomal protein</keyword>
<organism evidence="4 5">
    <name type="scientific">Nakaseomyces bracarensis</name>
    <dbReference type="NCBI Taxonomy" id="273131"/>
    <lineage>
        <taxon>Eukaryota</taxon>
        <taxon>Fungi</taxon>
        <taxon>Dikarya</taxon>
        <taxon>Ascomycota</taxon>
        <taxon>Saccharomycotina</taxon>
        <taxon>Saccharomycetes</taxon>
        <taxon>Saccharomycetales</taxon>
        <taxon>Saccharomycetaceae</taxon>
        <taxon>Nakaseomyces</taxon>
    </lineage>
</organism>
<dbReference type="PIRSF" id="PIRSF002155">
    <property type="entry name" value="Ribosomal_L1"/>
    <property type="match status" value="1"/>
</dbReference>
<dbReference type="Proteomes" id="UP001623330">
    <property type="component" value="Unassembled WGS sequence"/>
</dbReference>
<dbReference type="Gene3D" id="3.40.50.790">
    <property type="match status" value="1"/>
</dbReference>
<comment type="caution">
    <text evidence="4">The sequence shown here is derived from an EMBL/GenBank/DDBJ whole genome shotgun (WGS) entry which is preliminary data.</text>
</comment>
<dbReference type="InterPro" id="IPR028364">
    <property type="entry name" value="Ribosomal_uL1/biogenesis"/>
</dbReference>
<evidence type="ECO:0000256" key="1">
    <source>
        <dbReference type="ARBA" id="ARBA00010531"/>
    </source>
</evidence>
<evidence type="ECO:0000313" key="4">
    <source>
        <dbReference type="EMBL" id="KAL3233079.1"/>
    </source>
</evidence>
<evidence type="ECO:0000256" key="2">
    <source>
        <dbReference type="ARBA" id="ARBA00022980"/>
    </source>
</evidence>
<evidence type="ECO:0000313" key="5">
    <source>
        <dbReference type="Proteomes" id="UP001623330"/>
    </source>
</evidence>
<dbReference type="InterPro" id="IPR002143">
    <property type="entry name" value="Ribosomal_uL1"/>
</dbReference>
<dbReference type="Pfam" id="PF00687">
    <property type="entry name" value="Ribosomal_L1"/>
    <property type="match status" value="1"/>
</dbReference>
<sequence>MTLPVIRNVLRSRPQKVGLLWKLNGRRFLATETVSTPQPVAPTLTKEQAKKRETKRLALKKAEARKPASTHPLYMSVPLALRYLRAAEVGRPAQHQTITATTLVVADKGNAALAGNVLYPHPLKQMKIGVFSNNAELLEKLKERYGQQIAISGGEELIANIKAGKTRVDGLGKVFATPEIFPAIASQLGRVLGPRGLMPNLKKQHQNTVGEDLESLIEQNLGLVSFRQRGNNISVSVGRCSFSDKDIIENLVAIRNAYKQSLATQVAKKPSILGKTTLSTTLGPGIVIDFV</sequence>
<comment type="similarity">
    <text evidence="1">Belongs to the universal ribosomal protein uL1 family.</text>
</comment>
<dbReference type="SUPFAM" id="SSF56808">
    <property type="entry name" value="Ribosomal protein L1"/>
    <property type="match status" value="1"/>
</dbReference>
<dbReference type="PANTHER" id="PTHR36427:SF3">
    <property type="entry name" value="LARGE RIBOSOMAL SUBUNIT PROTEIN UL1M"/>
    <property type="match status" value="1"/>
</dbReference>
<gene>
    <name evidence="4" type="ORF">RNJ44_04995</name>
</gene>
<dbReference type="PANTHER" id="PTHR36427">
    <property type="entry name" value="54S RIBOSOMAL PROTEIN L1, MITOCHONDRIAL"/>
    <property type="match status" value="1"/>
</dbReference>
<dbReference type="InterPro" id="IPR016095">
    <property type="entry name" value="Ribosomal_uL1_3-a/b-sand"/>
</dbReference>
<dbReference type="Gene3D" id="3.30.190.20">
    <property type="match status" value="1"/>
</dbReference>
<name>A0ABR4NWF9_9SACH</name>
<accession>A0ABR4NWF9</accession>
<keyword evidence="5" id="KW-1185">Reference proteome</keyword>
<evidence type="ECO:0000256" key="3">
    <source>
        <dbReference type="ARBA" id="ARBA00023274"/>
    </source>
</evidence>
<dbReference type="InterPro" id="IPR023674">
    <property type="entry name" value="Ribosomal_uL1-like"/>
</dbReference>
<protein>
    <submittedName>
        <fullName evidence="4">Large ribosomal subunit protein uL1m</fullName>
    </submittedName>
</protein>
<dbReference type="EMBL" id="JBEVYD010000005">
    <property type="protein sequence ID" value="KAL3233079.1"/>
    <property type="molecule type" value="Genomic_DNA"/>
</dbReference>
<reference evidence="4 5" key="1">
    <citation type="submission" date="2024-05" db="EMBL/GenBank/DDBJ databases">
        <title>Long read based assembly of the Candida bracarensis genome reveals expanded adhesin content.</title>
        <authorList>
            <person name="Marcet-Houben M."/>
            <person name="Ksiezopolska E."/>
            <person name="Gabaldon T."/>
        </authorList>
    </citation>
    <scope>NUCLEOTIDE SEQUENCE [LARGE SCALE GENOMIC DNA]</scope>
    <source>
        <strain evidence="4 5">CBM6</strain>
    </source>
</reference>
<keyword evidence="3" id="KW-0687">Ribonucleoprotein</keyword>
<dbReference type="CDD" id="cd00403">
    <property type="entry name" value="Ribosomal_L1"/>
    <property type="match status" value="1"/>
</dbReference>